<feature type="non-terminal residue" evidence="1">
    <location>
        <position position="25"/>
    </location>
</feature>
<name>A0A382K781_9ZZZZ</name>
<gene>
    <name evidence="1" type="ORF">METZ01_LOCUS272903</name>
</gene>
<evidence type="ECO:0000313" key="1">
    <source>
        <dbReference type="EMBL" id="SVC20049.1"/>
    </source>
</evidence>
<dbReference type="EMBL" id="UINC01078711">
    <property type="protein sequence ID" value="SVC20049.1"/>
    <property type="molecule type" value="Genomic_DNA"/>
</dbReference>
<reference evidence="1" key="1">
    <citation type="submission" date="2018-05" db="EMBL/GenBank/DDBJ databases">
        <authorList>
            <person name="Lanie J.A."/>
            <person name="Ng W.-L."/>
            <person name="Kazmierczak K.M."/>
            <person name="Andrzejewski T.M."/>
            <person name="Davidsen T.M."/>
            <person name="Wayne K.J."/>
            <person name="Tettelin H."/>
            <person name="Glass J.I."/>
            <person name="Rusch D."/>
            <person name="Podicherti R."/>
            <person name="Tsui H.-C.T."/>
            <person name="Winkler M.E."/>
        </authorList>
    </citation>
    <scope>NUCLEOTIDE SEQUENCE</scope>
</reference>
<organism evidence="1">
    <name type="scientific">marine metagenome</name>
    <dbReference type="NCBI Taxonomy" id="408172"/>
    <lineage>
        <taxon>unclassified sequences</taxon>
        <taxon>metagenomes</taxon>
        <taxon>ecological metagenomes</taxon>
    </lineage>
</organism>
<sequence length="25" mass="3095">MPDREKIIFEIQDMAKRMRKKALDM</sequence>
<dbReference type="AlphaFoldDB" id="A0A382K781"/>
<accession>A0A382K781</accession>
<proteinExistence type="predicted"/>
<protein>
    <submittedName>
        <fullName evidence="1">Uncharacterized protein</fullName>
    </submittedName>
</protein>